<dbReference type="AlphaFoldDB" id="A0A0E9QSX6"/>
<reference evidence="1" key="1">
    <citation type="submission" date="2014-11" db="EMBL/GenBank/DDBJ databases">
        <authorList>
            <person name="Amaro Gonzalez C."/>
        </authorList>
    </citation>
    <scope>NUCLEOTIDE SEQUENCE</scope>
</reference>
<accession>A0A0E9QSX6</accession>
<evidence type="ECO:0000313" key="1">
    <source>
        <dbReference type="EMBL" id="JAH19218.1"/>
    </source>
</evidence>
<dbReference type="EMBL" id="GBXM01089359">
    <property type="protein sequence ID" value="JAH19218.1"/>
    <property type="molecule type" value="Transcribed_RNA"/>
</dbReference>
<sequence length="29" mass="3245">MHCVLRDGMETRLKMATVCPVSKWGIPGK</sequence>
<name>A0A0E9QSX6_ANGAN</name>
<reference evidence="1" key="2">
    <citation type="journal article" date="2015" name="Fish Shellfish Immunol.">
        <title>Early steps in the European eel (Anguilla anguilla)-Vibrio vulnificus interaction in the gills: Role of the RtxA13 toxin.</title>
        <authorList>
            <person name="Callol A."/>
            <person name="Pajuelo D."/>
            <person name="Ebbesson L."/>
            <person name="Teles M."/>
            <person name="MacKenzie S."/>
            <person name="Amaro C."/>
        </authorList>
    </citation>
    <scope>NUCLEOTIDE SEQUENCE</scope>
</reference>
<proteinExistence type="predicted"/>
<organism evidence="1">
    <name type="scientific">Anguilla anguilla</name>
    <name type="common">European freshwater eel</name>
    <name type="synonym">Muraena anguilla</name>
    <dbReference type="NCBI Taxonomy" id="7936"/>
    <lineage>
        <taxon>Eukaryota</taxon>
        <taxon>Metazoa</taxon>
        <taxon>Chordata</taxon>
        <taxon>Craniata</taxon>
        <taxon>Vertebrata</taxon>
        <taxon>Euteleostomi</taxon>
        <taxon>Actinopterygii</taxon>
        <taxon>Neopterygii</taxon>
        <taxon>Teleostei</taxon>
        <taxon>Anguilliformes</taxon>
        <taxon>Anguillidae</taxon>
        <taxon>Anguilla</taxon>
    </lineage>
</organism>
<protein>
    <submittedName>
        <fullName evidence="1">Uncharacterized protein</fullName>
    </submittedName>
</protein>